<dbReference type="PANTHER" id="PTHR33095:SF114">
    <property type="entry name" value="DUF1645 FAMILY PROTEIN"/>
    <property type="match status" value="1"/>
</dbReference>
<sequence length="264" mass="29752">MASVLASASPTLRDSLDDSAEFALDFSAKLRIDGLDLNNADEEDEFSFVCGDVSQNFASADELFHNGQIRPKFPLFVQECGGDSPLRPPLKKLFVERQDISSPALNVCESVEWNRAPPQVGSFYRWSNKKTTEVLNRRCEKSSSTGFSKLWRFRDLKLRSNSDGKDAFLFLTAISKKRTSSATAEAENAANIKETAEKANSGEVKNDAVRKSKSKMASWGPEKHYVMIRARKESDKRRSYLPYRQDLVGFFTNVKGFTRNVHPF</sequence>
<gene>
    <name evidence="1" type="ORF">QN277_028664</name>
</gene>
<accession>A0AAE1J7W3</accession>
<protein>
    <submittedName>
        <fullName evidence="1">Uncharacterized protein</fullName>
    </submittedName>
</protein>
<evidence type="ECO:0000313" key="1">
    <source>
        <dbReference type="EMBL" id="KAK4263219.1"/>
    </source>
</evidence>
<dbReference type="Proteomes" id="UP001293593">
    <property type="component" value="Unassembled WGS sequence"/>
</dbReference>
<dbReference type="Pfam" id="PF07816">
    <property type="entry name" value="DUF1645"/>
    <property type="match status" value="1"/>
</dbReference>
<dbReference type="EMBL" id="JAWXYG010000009">
    <property type="protein sequence ID" value="KAK4263219.1"/>
    <property type="molecule type" value="Genomic_DNA"/>
</dbReference>
<keyword evidence="2" id="KW-1185">Reference proteome</keyword>
<comment type="caution">
    <text evidence="1">The sequence shown here is derived from an EMBL/GenBank/DDBJ whole genome shotgun (WGS) entry which is preliminary data.</text>
</comment>
<dbReference type="InterPro" id="IPR012442">
    <property type="entry name" value="DUF1645_plant"/>
</dbReference>
<organism evidence="1 2">
    <name type="scientific">Acacia crassicarpa</name>
    <name type="common">northern wattle</name>
    <dbReference type="NCBI Taxonomy" id="499986"/>
    <lineage>
        <taxon>Eukaryota</taxon>
        <taxon>Viridiplantae</taxon>
        <taxon>Streptophyta</taxon>
        <taxon>Embryophyta</taxon>
        <taxon>Tracheophyta</taxon>
        <taxon>Spermatophyta</taxon>
        <taxon>Magnoliopsida</taxon>
        <taxon>eudicotyledons</taxon>
        <taxon>Gunneridae</taxon>
        <taxon>Pentapetalae</taxon>
        <taxon>rosids</taxon>
        <taxon>fabids</taxon>
        <taxon>Fabales</taxon>
        <taxon>Fabaceae</taxon>
        <taxon>Caesalpinioideae</taxon>
        <taxon>mimosoid clade</taxon>
        <taxon>Acacieae</taxon>
        <taxon>Acacia</taxon>
    </lineage>
</organism>
<reference evidence="1" key="1">
    <citation type="submission" date="2023-10" db="EMBL/GenBank/DDBJ databases">
        <title>Chromosome-level genome of the transformable northern wattle, Acacia crassicarpa.</title>
        <authorList>
            <person name="Massaro I."/>
            <person name="Sinha N.R."/>
            <person name="Poethig S."/>
            <person name="Leichty A.R."/>
        </authorList>
    </citation>
    <scope>NUCLEOTIDE SEQUENCE</scope>
    <source>
        <strain evidence="1">Acra3RX</strain>
        <tissue evidence="1">Leaf</tissue>
    </source>
</reference>
<proteinExistence type="predicted"/>
<evidence type="ECO:0000313" key="2">
    <source>
        <dbReference type="Proteomes" id="UP001293593"/>
    </source>
</evidence>
<name>A0AAE1J7W3_9FABA</name>
<dbReference type="PANTHER" id="PTHR33095">
    <property type="entry name" value="OS07G0619500 PROTEIN"/>
    <property type="match status" value="1"/>
</dbReference>
<dbReference type="AlphaFoldDB" id="A0AAE1J7W3"/>